<dbReference type="SUPFAM" id="SSF51569">
    <property type="entry name" value="Aldolase"/>
    <property type="match status" value="1"/>
</dbReference>
<evidence type="ECO:0000313" key="1">
    <source>
        <dbReference type="EMBL" id="GAG08570.1"/>
    </source>
</evidence>
<comment type="caution">
    <text evidence="1">The sequence shown here is derived from an EMBL/GenBank/DDBJ whole genome shotgun (WGS) entry which is preliminary data.</text>
</comment>
<organism evidence="1">
    <name type="scientific">marine sediment metagenome</name>
    <dbReference type="NCBI Taxonomy" id="412755"/>
    <lineage>
        <taxon>unclassified sequences</taxon>
        <taxon>metagenomes</taxon>
        <taxon>ecological metagenomes</taxon>
    </lineage>
</organism>
<protein>
    <recommendedName>
        <fullName evidence="2">N-acetylneuraminic acid synthase N-terminal domain-containing protein</fullName>
    </recommendedName>
</protein>
<accession>X0US90</accession>
<dbReference type="AlphaFoldDB" id="X0US90"/>
<dbReference type="Gene3D" id="3.20.20.70">
    <property type="entry name" value="Aldolase class I"/>
    <property type="match status" value="1"/>
</dbReference>
<dbReference type="PANTHER" id="PTHR42966:SF1">
    <property type="entry name" value="SIALIC ACID SYNTHASE"/>
    <property type="match status" value="1"/>
</dbReference>
<dbReference type="EMBL" id="BARS01028444">
    <property type="protein sequence ID" value="GAG08570.1"/>
    <property type="molecule type" value="Genomic_DNA"/>
</dbReference>
<name>X0US90_9ZZZZ</name>
<evidence type="ECO:0008006" key="2">
    <source>
        <dbReference type="Google" id="ProtNLM"/>
    </source>
</evidence>
<dbReference type="PANTHER" id="PTHR42966">
    <property type="entry name" value="N-ACETYLNEURAMINATE SYNTHASE"/>
    <property type="match status" value="1"/>
</dbReference>
<dbReference type="InterPro" id="IPR051690">
    <property type="entry name" value="PseI-like"/>
</dbReference>
<sequence>MILCAEIGSNHKGIPALAFEMIRLAKQSGADIAKFQLLKPDDPIRGMPMHNIEKLVEWCDHFEIEFMASVFSHEAIELAERVAMKR</sequence>
<reference evidence="1" key="1">
    <citation type="journal article" date="2014" name="Front. Microbiol.">
        <title>High frequency of phylogenetically diverse reductive dehalogenase-homologous genes in deep subseafloor sedimentary metagenomes.</title>
        <authorList>
            <person name="Kawai M."/>
            <person name="Futagami T."/>
            <person name="Toyoda A."/>
            <person name="Takaki Y."/>
            <person name="Nishi S."/>
            <person name="Hori S."/>
            <person name="Arai W."/>
            <person name="Tsubouchi T."/>
            <person name="Morono Y."/>
            <person name="Uchiyama I."/>
            <person name="Ito T."/>
            <person name="Fujiyama A."/>
            <person name="Inagaki F."/>
            <person name="Takami H."/>
        </authorList>
    </citation>
    <scope>NUCLEOTIDE SEQUENCE</scope>
    <source>
        <strain evidence="1">Expedition CK06-06</strain>
    </source>
</reference>
<dbReference type="GO" id="GO:0047444">
    <property type="term" value="F:N-acylneuraminate-9-phosphate synthase activity"/>
    <property type="evidence" value="ECO:0007669"/>
    <property type="project" value="TreeGrafter"/>
</dbReference>
<feature type="non-terminal residue" evidence="1">
    <location>
        <position position="86"/>
    </location>
</feature>
<gene>
    <name evidence="1" type="ORF">S01H1_44586</name>
</gene>
<proteinExistence type="predicted"/>
<dbReference type="InterPro" id="IPR013785">
    <property type="entry name" value="Aldolase_TIM"/>
</dbReference>